<dbReference type="AlphaFoldDB" id="A0A8K0KM85"/>
<comment type="caution">
    <text evidence="2">The sequence shown here is derived from an EMBL/GenBank/DDBJ whole genome shotgun (WGS) entry which is preliminary data.</text>
</comment>
<gene>
    <name evidence="2" type="ORF">J437_LFUL015419</name>
</gene>
<reference evidence="2" key="1">
    <citation type="submission" date="2013-04" db="EMBL/GenBank/DDBJ databases">
        <authorList>
            <person name="Qu J."/>
            <person name="Murali S.C."/>
            <person name="Bandaranaike D."/>
            <person name="Bellair M."/>
            <person name="Blankenburg K."/>
            <person name="Chao H."/>
            <person name="Dinh H."/>
            <person name="Doddapaneni H."/>
            <person name="Downs B."/>
            <person name="Dugan-Rocha S."/>
            <person name="Elkadiri S."/>
            <person name="Gnanaolivu R.D."/>
            <person name="Hernandez B."/>
            <person name="Javaid M."/>
            <person name="Jayaseelan J.C."/>
            <person name="Lee S."/>
            <person name="Li M."/>
            <person name="Ming W."/>
            <person name="Munidasa M."/>
            <person name="Muniz J."/>
            <person name="Nguyen L."/>
            <person name="Ongeri F."/>
            <person name="Osuji N."/>
            <person name="Pu L.-L."/>
            <person name="Puazo M."/>
            <person name="Qu C."/>
            <person name="Quiroz J."/>
            <person name="Raj R."/>
            <person name="Weissenberger G."/>
            <person name="Xin Y."/>
            <person name="Zou X."/>
            <person name="Han Y."/>
            <person name="Richards S."/>
            <person name="Worley K."/>
            <person name="Muzny D."/>
            <person name="Gibbs R."/>
        </authorList>
    </citation>
    <scope>NUCLEOTIDE SEQUENCE</scope>
    <source>
        <strain evidence="2">Sampled in the wild</strain>
    </source>
</reference>
<dbReference type="Proteomes" id="UP000792457">
    <property type="component" value="Unassembled WGS sequence"/>
</dbReference>
<evidence type="ECO:0000256" key="1">
    <source>
        <dbReference type="SAM" id="SignalP"/>
    </source>
</evidence>
<accession>A0A8K0KM85</accession>
<organism evidence="2 3">
    <name type="scientific">Ladona fulva</name>
    <name type="common">Scarce chaser dragonfly</name>
    <name type="synonym">Libellula fulva</name>
    <dbReference type="NCBI Taxonomy" id="123851"/>
    <lineage>
        <taxon>Eukaryota</taxon>
        <taxon>Metazoa</taxon>
        <taxon>Ecdysozoa</taxon>
        <taxon>Arthropoda</taxon>
        <taxon>Hexapoda</taxon>
        <taxon>Insecta</taxon>
        <taxon>Pterygota</taxon>
        <taxon>Palaeoptera</taxon>
        <taxon>Odonata</taxon>
        <taxon>Epiprocta</taxon>
        <taxon>Anisoptera</taxon>
        <taxon>Libelluloidea</taxon>
        <taxon>Libellulidae</taxon>
        <taxon>Ladona</taxon>
    </lineage>
</organism>
<feature type="chain" id="PRO_5035455540" evidence="1">
    <location>
        <begin position="20"/>
        <end position="200"/>
    </location>
</feature>
<keyword evidence="1" id="KW-0732">Signal</keyword>
<evidence type="ECO:0000313" key="2">
    <source>
        <dbReference type="EMBL" id="KAG8234823.1"/>
    </source>
</evidence>
<reference evidence="2" key="2">
    <citation type="submission" date="2017-10" db="EMBL/GenBank/DDBJ databases">
        <title>Ladona fulva Genome sequencing and assembly.</title>
        <authorList>
            <person name="Murali S."/>
            <person name="Richards S."/>
            <person name="Bandaranaike D."/>
            <person name="Bellair M."/>
            <person name="Blankenburg K."/>
            <person name="Chao H."/>
            <person name="Dinh H."/>
            <person name="Doddapaneni H."/>
            <person name="Dugan-Rocha S."/>
            <person name="Elkadiri S."/>
            <person name="Gnanaolivu R."/>
            <person name="Hernandez B."/>
            <person name="Skinner E."/>
            <person name="Javaid M."/>
            <person name="Lee S."/>
            <person name="Li M."/>
            <person name="Ming W."/>
            <person name="Munidasa M."/>
            <person name="Muniz J."/>
            <person name="Nguyen L."/>
            <person name="Hughes D."/>
            <person name="Osuji N."/>
            <person name="Pu L.-L."/>
            <person name="Puazo M."/>
            <person name="Qu C."/>
            <person name="Quiroz J."/>
            <person name="Raj R."/>
            <person name="Weissenberger G."/>
            <person name="Xin Y."/>
            <person name="Zou X."/>
            <person name="Han Y."/>
            <person name="Worley K."/>
            <person name="Muzny D."/>
            <person name="Gibbs R."/>
        </authorList>
    </citation>
    <scope>NUCLEOTIDE SEQUENCE</scope>
    <source>
        <strain evidence="2">Sampled in the wild</strain>
    </source>
</reference>
<keyword evidence="3" id="KW-1185">Reference proteome</keyword>
<proteinExistence type="predicted"/>
<name>A0A8K0KM85_LADFU</name>
<protein>
    <submittedName>
        <fullName evidence="2">Uncharacterized protein</fullName>
    </submittedName>
</protein>
<feature type="signal peptide" evidence="1">
    <location>
        <begin position="1"/>
        <end position="19"/>
    </location>
</feature>
<sequence>MKLATISFLLVTAAGLASSNREKRGITDVSYGPLHHGGVYGDGYHGNVGNSGSFLRESSGSENSVGYGGEIADGHVAFISGAGEEAHHAEHIKAITITKKVPYPVAHPYPVEVIQHVPYKVPKPVPFVVQKPYEVIVAKPYAVPVEKPVPYTVEKKVPYPVYVPHKVPYPVKVYVHKPYHAPIKVLRPVTYYKKVSIRSH</sequence>
<dbReference type="EMBL" id="KZ308847">
    <property type="protein sequence ID" value="KAG8234823.1"/>
    <property type="molecule type" value="Genomic_DNA"/>
</dbReference>
<evidence type="ECO:0000313" key="3">
    <source>
        <dbReference type="Proteomes" id="UP000792457"/>
    </source>
</evidence>